<dbReference type="Gene3D" id="3.40.50.300">
    <property type="entry name" value="P-loop containing nucleotide triphosphate hydrolases"/>
    <property type="match status" value="2"/>
</dbReference>
<evidence type="ECO:0000256" key="6">
    <source>
        <dbReference type="ARBA" id="ARBA00022769"/>
    </source>
</evidence>
<sequence>MHEEISIQGAKTNNLKNISVSIPKGQITVVTGLSGSGKSSLVFDTLAAESQRLLNETYSSYIQQILPHYEEPDVERIQNLPVSIVINQKKVGGNARSTVGTMTDIYTGLRLLFSRLAQPFIGYSMVYSFNNPQGMCKTCQGIGEVTDFNISALIDFEKSLNEGAIQFPTFQPGGWRLSRYTESGYFDNHKKIADYSAQELEKLLYDTGSKPENPTKHFPKTAEYVGVIERIRKSLLEKNGAKYQADLKRVTNTVECPDCHGTRVNETVRSAKILGYSIGDCAKMSAEDLLRFLKKIKEDQTAVIQKDLRNRLESMSAVGLGYLTIDRKTATLSGGESQRLKMTKHLNSALSDVLYIFDEPSVGLHPEDLVGIGKVFKRLKQKGNTLVLVDHDPDIIALADSVIEVGPGAGKKGGEITFSGNFSEFVAANVVTAKALSRRPMLNSKRPHFTKFYSLEGVSAFNIKNQSAKFPEKALTVVTGLAGSGKSTLVRKLFTAKYPHSVVFDQSAIRGSHRSNLLTYLGVFDFLRKKFAEISGESVSLFSFNGKGACPECHGKGFIKYDLAYMGNVTERCEKCHGKRYNEEALQIKWHGKSIDELLNLTVEEALTLIDIPEVRQALHALQDANLNYVQLGQSLDTLSGGELQRLKIATKLLEDTEKQANLFILDEPSTGLHEEDVDHLLELLQKLKKQGKTLIVLEHNLTIISQADWIIDMGPRGGSLGGKVLFQGYPADLLKTKESFTGTHLKKYLHLE</sequence>
<dbReference type="GO" id="GO:0006281">
    <property type="term" value="P:DNA repair"/>
    <property type="evidence" value="ECO:0007669"/>
    <property type="project" value="UniProtKB-KW"/>
</dbReference>
<dbReference type="InterPro" id="IPR027417">
    <property type="entry name" value="P-loop_NTPase"/>
</dbReference>
<evidence type="ECO:0000256" key="8">
    <source>
        <dbReference type="ARBA" id="ARBA00022881"/>
    </source>
</evidence>
<accession>A0A841ZNK6</accession>
<dbReference type="GO" id="GO:0003677">
    <property type="term" value="F:DNA binding"/>
    <property type="evidence" value="ECO:0007669"/>
    <property type="project" value="UniProtKB-KW"/>
</dbReference>
<evidence type="ECO:0000256" key="2">
    <source>
        <dbReference type="ARBA" id="ARBA00022490"/>
    </source>
</evidence>
<keyword evidence="10" id="KW-0234">DNA repair</keyword>
<evidence type="ECO:0000256" key="9">
    <source>
        <dbReference type="ARBA" id="ARBA00023125"/>
    </source>
</evidence>
<feature type="domain" description="ABC transporter" evidence="14">
    <location>
        <begin position="444"/>
        <end position="747"/>
    </location>
</feature>
<evidence type="ECO:0000256" key="1">
    <source>
        <dbReference type="ARBA" id="ARBA00004496"/>
    </source>
</evidence>
<dbReference type="GO" id="GO:0004518">
    <property type="term" value="F:nuclease activity"/>
    <property type="evidence" value="ECO:0007669"/>
    <property type="project" value="UniProtKB-KW"/>
</dbReference>
<name>A0A841ZNK6_9LIST</name>
<evidence type="ECO:0000256" key="13">
    <source>
        <dbReference type="ARBA" id="ARBA00042156"/>
    </source>
</evidence>
<dbReference type="Pfam" id="PF00005">
    <property type="entry name" value="ABC_tran"/>
    <property type="match status" value="1"/>
</dbReference>
<dbReference type="CDD" id="cd03270">
    <property type="entry name" value="ABC_UvrA_I"/>
    <property type="match status" value="1"/>
</dbReference>
<protein>
    <recommendedName>
        <fullName evidence="12">UvrABC system protein A</fullName>
    </recommendedName>
    <alternativeName>
        <fullName evidence="13">Excinuclease ABC subunit A</fullName>
    </alternativeName>
</protein>
<evidence type="ECO:0000256" key="7">
    <source>
        <dbReference type="ARBA" id="ARBA00022840"/>
    </source>
</evidence>
<dbReference type="PANTHER" id="PTHR43152">
    <property type="entry name" value="UVRABC SYSTEM PROTEIN A"/>
    <property type="match status" value="1"/>
</dbReference>
<organism evidence="15 16">
    <name type="scientific">Listeria aquatica</name>
    <dbReference type="NCBI Taxonomy" id="1494960"/>
    <lineage>
        <taxon>Bacteria</taxon>
        <taxon>Bacillati</taxon>
        <taxon>Bacillota</taxon>
        <taxon>Bacilli</taxon>
        <taxon>Bacillales</taxon>
        <taxon>Listeriaceae</taxon>
        <taxon>Listeria</taxon>
    </lineage>
</organism>
<dbReference type="AlphaFoldDB" id="A0A841ZNK6"/>
<dbReference type="PROSITE" id="PS50893">
    <property type="entry name" value="ABC_TRANSPORTER_2"/>
    <property type="match status" value="1"/>
</dbReference>
<keyword evidence="7" id="KW-0067">ATP-binding</keyword>
<keyword evidence="2" id="KW-0963">Cytoplasm</keyword>
<dbReference type="Gene3D" id="1.10.8.280">
    <property type="entry name" value="ABC transporter ATPase domain-like"/>
    <property type="match status" value="1"/>
</dbReference>
<evidence type="ECO:0000259" key="14">
    <source>
        <dbReference type="PROSITE" id="PS50893"/>
    </source>
</evidence>
<keyword evidence="4" id="KW-0547">Nucleotide-binding</keyword>
<dbReference type="Gene3D" id="1.20.1580.10">
    <property type="entry name" value="ABC transporter ATPase like domain"/>
    <property type="match status" value="2"/>
</dbReference>
<reference evidence="15 16" key="1">
    <citation type="submission" date="2020-03" db="EMBL/GenBank/DDBJ databases">
        <title>Soil Listeria distribution.</title>
        <authorList>
            <person name="Liao J."/>
            <person name="Wiedmann M."/>
        </authorList>
    </citation>
    <scope>NUCLEOTIDE SEQUENCE [LARGE SCALE GENOMIC DNA]</scope>
    <source>
        <strain evidence="15 16">FSL L7-1507</strain>
    </source>
</reference>
<comment type="caution">
    <text evidence="15">The sequence shown here is derived from an EMBL/GenBank/DDBJ whole genome shotgun (WGS) entry which is preliminary data.</text>
</comment>
<keyword evidence="5" id="KW-0227">DNA damage</keyword>
<evidence type="ECO:0000256" key="5">
    <source>
        <dbReference type="ARBA" id="ARBA00022763"/>
    </source>
</evidence>
<keyword evidence="9" id="KW-0238">DNA-binding</keyword>
<evidence type="ECO:0000256" key="3">
    <source>
        <dbReference type="ARBA" id="ARBA00022737"/>
    </source>
</evidence>
<evidence type="ECO:0000256" key="11">
    <source>
        <dbReference type="ARBA" id="ARBA00038000"/>
    </source>
</evidence>
<comment type="subcellular location">
    <subcellularLocation>
        <location evidence="1">Cytoplasm</location>
    </subcellularLocation>
</comment>
<evidence type="ECO:0000313" key="16">
    <source>
        <dbReference type="Proteomes" id="UP000559885"/>
    </source>
</evidence>
<dbReference type="Proteomes" id="UP000559885">
    <property type="component" value="Unassembled WGS sequence"/>
</dbReference>
<dbReference type="RefSeq" id="WP_185372372.1">
    <property type="nucleotide sequence ID" value="NZ_JAARRM010000001.1"/>
</dbReference>
<gene>
    <name evidence="15" type="ORF">HB912_04260</name>
</gene>
<keyword evidence="3" id="KW-0677">Repeat</keyword>
<evidence type="ECO:0000256" key="10">
    <source>
        <dbReference type="ARBA" id="ARBA00023204"/>
    </source>
</evidence>
<keyword evidence="6" id="KW-0228">DNA excision</keyword>
<dbReference type="SMART" id="SM00382">
    <property type="entry name" value="AAA"/>
    <property type="match status" value="2"/>
</dbReference>
<dbReference type="GO" id="GO:0005737">
    <property type="term" value="C:cytoplasm"/>
    <property type="evidence" value="ECO:0007669"/>
    <property type="project" value="UniProtKB-SubCell"/>
</dbReference>
<dbReference type="PANTHER" id="PTHR43152:SF3">
    <property type="entry name" value="UVRABC SYSTEM PROTEIN A"/>
    <property type="match status" value="1"/>
</dbReference>
<comment type="similarity">
    <text evidence="11">Belongs to the ABC transporter superfamily. UvrA family.</text>
</comment>
<dbReference type="EMBL" id="JAARRM010000001">
    <property type="protein sequence ID" value="MBC1520864.1"/>
    <property type="molecule type" value="Genomic_DNA"/>
</dbReference>
<evidence type="ECO:0000256" key="4">
    <source>
        <dbReference type="ARBA" id="ARBA00022741"/>
    </source>
</evidence>
<dbReference type="InterPro" id="IPR003439">
    <property type="entry name" value="ABC_transporter-like_ATP-bd"/>
</dbReference>
<dbReference type="GO" id="GO:0016887">
    <property type="term" value="F:ATP hydrolysis activity"/>
    <property type="evidence" value="ECO:0007669"/>
    <property type="project" value="InterPro"/>
</dbReference>
<evidence type="ECO:0000313" key="15">
    <source>
        <dbReference type="EMBL" id="MBC1520864.1"/>
    </source>
</evidence>
<keyword evidence="8" id="KW-0267">Excision nuclease</keyword>
<evidence type="ECO:0000256" key="12">
    <source>
        <dbReference type="ARBA" id="ARBA00039316"/>
    </source>
</evidence>
<dbReference type="GO" id="GO:0005524">
    <property type="term" value="F:ATP binding"/>
    <property type="evidence" value="ECO:0007669"/>
    <property type="project" value="UniProtKB-KW"/>
</dbReference>
<dbReference type="InterPro" id="IPR003593">
    <property type="entry name" value="AAA+_ATPase"/>
</dbReference>
<proteinExistence type="inferred from homology"/>
<dbReference type="SUPFAM" id="SSF52540">
    <property type="entry name" value="P-loop containing nucleoside triphosphate hydrolases"/>
    <property type="match status" value="2"/>
</dbReference>